<dbReference type="InterPro" id="IPR005467">
    <property type="entry name" value="His_kinase_dom"/>
</dbReference>
<dbReference type="EC" id="2.7.13.3" evidence="2"/>
<dbReference type="Pfam" id="PF00512">
    <property type="entry name" value="HisKA"/>
    <property type="match status" value="1"/>
</dbReference>
<dbReference type="AlphaFoldDB" id="M7NQ48"/>
<dbReference type="SUPFAM" id="SSF47384">
    <property type="entry name" value="Homodimeric domain of signal transducing histidine kinase"/>
    <property type="match status" value="1"/>
</dbReference>
<name>M7NQ48_9BACT</name>
<dbReference type="PANTHER" id="PTHR43304:SF1">
    <property type="entry name" value="PAC DOMAIN-CONTAINING PROTEIN"/>
    <property type="match status" value="1"/>
</dbReference>
<evidence type="ECO:0000313" key="9">
    <source>
        <dbReference type="Proteomes" id="UP000011910"/>
    </source>
</evidence>
<evidence type="ECO:0000256" key="3">
    <source>
        <dbReference type="ARBA" id="ARBA00022553"/>
    </source>
</evidence>
<evidence type="ECO:0000256" key="4">
    <source>
        <dbReference type="ARBA" id="ARBA00022679"/>
    </source>
</evidence>
<evidence type="ECO:0000256" key="1">
    <source>
        <dbReference type="ARBA" id="ARBA00000085"/>
    </source>
</evidence>
<keyword evidence="4 8" id="KW-0808">Transferase</keyword>
<feature type="domain" description="Histidine kinase" evidence="6">
    <location>
        <begin position="51"/>
        <end position="265"/>
    </location>
</feature>
<dbReference type="SMART" id="SM00387">
    <property type="entry name" value="HATPase_c"/>
    <property type="match status" value="1"/>
</dbReference>
<dbReference type="InterPro" id="IPR000700">
    <property type="entry name" value="PAS-assoc_C"/>
</dbReference>
<organism evidence="8 9">
    <name type="scientific">Cesiribacter andamanensis AMV16</name>
    <dbReference type="NCBI Taxonomy" id="1279009"/>
    <lineage>
        <taxon>Bacteria</taxon>
        <taxon>Pseudomonadati</taxon>
        <taxon>Bacteroidota</taxon>
        <taxon>Cytophagia</taxon>
        <taxon>Cytophagales</taxon>
        <taxon>Cesiribacteraceae</taxon>
        <taxon>Cesiribacter</taxon>
    </lineage>
</organism>
<reference evidence="8 9" key="1">
    <citation type="journal article" date="2013" name="Genome Announc.">
        <title>Draft Genome Sequence of Cesiribacter andamanensis Strain AMV16T, Isolated from a Soil Sample from a Mud Volcano in the Andaman Islands, India.</title>
        <authorList>
            <person name="Shivaji S."/>
            <person name="Ara S."/>
            <person name="Begum Z."/>
            <person name="Srinivas T.N."/>
            <person name="Singh A."/>
            <person name="Kumar Pinnaka A."/>
        </authorList>
    </citation>
    <scope>NUCLEOTIDE SEQUENCE [LARGE SCALE GENOMIC DNA]</scope>
    <source>
        <strain evidence="8 9">AMV16</strain>
    </source>
</reference>
<dbReference type="InterPro" id="IPR036097">
    <property type="entry name" value="HisK_dim/P_sf"/>
</dbReference>
<dbReference type="SMART" id="SM00388">
    <property type="entry name" value="HisKA"/>
    <property type="match status" value="1"/>
</dbReference>
<keyword evidence="9" id="KW-1185">Reference proteome</keyword>
<dbReference type="Gene3D" id="1.10.287.130">
    <property type="match status" value="1"/>
</dbReference>
<dbReference type="InterPro" id="IPR036890">
    <property type="entry name" value="HATPase_C_sf"/>
</dbReference>
<comment type="caution">
    <text evidence="8">The sequence shown here is derived from an EMBL/GenBank/DDBJ whole genome shotgun (WGS) entry which is preliminary data.</text>
</comment>
<dbReference type="GO" id="GO:0000155">
    <property type="term" value="F:phosphorelay sensor kinase activity"/>
    <property type="evidence" value="ECO:0007669"/>
    <property type="project" value="InterPro"/>
</dbReference>
<dbReference type="InterPro" id="IPR003661">
    <property type="entry name" value="HisK_dim/P_dom"/>
</dbReference>
<gene>
    <name evidence="8" type="primary">cph1_24</name>
    <name evidence="8" type="ORF">ADICEAN_04226</name>
</gene>
<dbReference type="PROSITE" id="PS50113">
    <property type="entry name" value="PAC"/>
    <property type="match status" value="1"/>
</dbReference>
<proteinExistence type="predicted"/>
<keyword evidence="5" id="KW-0418">Kinase</keyword>
<feature type="domain" description="PAC" evidence="7">
    <location>
        <begin position="1"/>
        <end position="34"/>
    </location>
</feature>
<dbReference type="CDD" id="cd00082">
    <property type="entry name" value="HisKA"/>
    <property type="match status" value="1"/>
</dbReference>
<dbReference type="eggNOG" id="COG4251">
    <property type="taxonomic scope" value="Bacteria"/>
</dbReference>
<evidence type="ECO:0000259" key="6">
    <source>
        <dbReference type="PROSITE" id="PS50109"/>
    </source>
</evidence>
<evidence type="ECO:0000313" key="8">
    <source>
        <dbReference type="EMBL" id="EMR00654.1"/>
    </source>
</evidence>
<sequence>MVTPLFNERKEHIGFTKITRDLTERVRNEALMKKNMDLHRLNTDLDNFIYTASHDLKSPISNLEGLLSLVSSKIGPRLDESEQKIIDLMSASVQRLNDTILSLIDVTKAQKNLNARRESVVIAEVLDDVKADLAEMILQAGAHIQEQLHVPRLTIAKASLKSILYNLLSNALKYQTPGRPPEISIRTYTEKQYTVLHVQDNGLGLTEAQQAKLFNMFKRFHTHVEGTGIGLYIVKRTMENLGGHISVSSIPDQGTTFTLRFPTDVVLTSEQPARLEDV</sequence>
<dbReference type="SUPFAM" id="SSF55874">
    <property type="entry name" value="ATPase domain of HSP90 chaperone/DNA topoisomerase II/histidine kinase"/>
    <property type="match status" value="1"/>
</dbReference>
<dbReference type="Pfam" id="PF02518">
    <property type="entry name" value="HATPase_c"/>
    <property type="match status" value="1"/>
</dbReference>
<accession>M7NQ48</accession>
<dbReference type="PANTHER" id="PTHR43304">
    <property type="entry name" value="PHYTOCHROME-LIKE PROTEIN CPH1"/>
    <property type="match status" value="1"/>
</dbReference>
<dbReference type="InterPro" id="IPR052162">
    <property type="entry name" value="Sensor_kinase/Photoreceptor"/>
</dbReference>
<keyword evidence="3" id="KW-0597">Phosphoprotein</keyword>
<evidence type="ECO:0000256" key="5">
    <source>
        <dbReference type="ARBA" id="ARBA00022777"/>
    </source>
</evidence>
<evidence type="ECO:0000259" key="7">
    <source>
        <dbReference type="PROSITE" id="PS50113"/>
    </source>
</evidence>
<protein>
    <recommendedName>
        <fullName evidence="2">histidine kinase</fullName>
        <ecNumber evidence="2">2.7.13.3</ecNumber>
    </recommendedName>
</protein>
<dbReference type="Proteomes" id="UP000011910">
    <property type="component" value="Unassembled WGS sequence"/>
</dbReference>
<dbReference type="EMBL" id="AODQ01000218">
    <property type="protein sequence ID" value="EMR00654.1"/>
    <property type="molecule type" value="Genomic_DNA"/>
</dbReference>
<dbReference type="Gene3D" id="3.30.565.10">
    <property type="entry name" value="Histidine kinase-like ATPase, C-terminal domain"/>
    <property type="match status" value="1"/>
</dbReference>
<dbReference type="InterPro" id="IPR003594">
    <property type="entry name" value="HATPase_dom"/>
</dbReference>
<dbReference type="InterPro" id="IPR004358">
    <property type="entry name" value="Sig_transdc_His_kin-like_C"/>
</dbReference>
<comment type="catalytic activity">
    <reaction evidence="1">
        <text>ATP + protein L-histidine = ADP + protein N-phospho-L-histidine.</text>
        <dbReference type="EC" id="2.7.13.3"/>
    </reaction>
</comment>
<dbReference type="STRING" id="1279009.ADICEAN_04226"/>
<dbReference type="PROSITE" id="PS50109">
    <property type="entry name" value="HIS_KIN"/>
    <property type="match status" value="1"/>
</dbReference>
<evidence type="ECO:0000256" key="2">
    <source>
        <dbReference type="ARBA" id="ARBA00012438"/>
    </source>
</evidence>
<dbReference type="PRINTS" id="PR00344">
    <property type="entry name" value="BCTRLSENSOR"/>
</dbReference>